<evidence type="ECO:0000313" key="3">
    <source>
        <dbReference type="EMBL" id="KAI1864607.1"/>
    </source>
</evidence>
<feature type="transmembrane region" description="Helical" evidence="2">
    <location>
        <begin position="285"/>
        <end position="305"/>
    </location>
</feature>
<organism evidence="3 4">
    <name type="scientific">Neoarthrinium moseri</name>
    <dbReference type="NCBI Taxonomy" id="1658444"/>
    <lineage>
        <taxon>Eukaryota</taxon>
        <taxon>Fungi</taxon>
        <taxon>Dikarya</taxon>
        <taxon>Ascomycota</taxon>
        <taxon>Pezizomycotina</taxon>
        <taxon>Sordariomycetes</taxon>
        <taxon>Xylariomycetidae</taxon>
        <taxon>Amphisphaeriales</taxon>
        <taxon>Apiosporaceae</taxon>
        <taxon>Neoarthrinium</taxon>
    </lineage>
</organism>
<evidence type="ECO:0000256" key="2">
    <source>
        <dbReference type="SAM" id="Phobius"/>
    </source>
</evidence>
<feature type="transmembrane region" description="Helical" evidence="2">
    <location>
        <begin position="260"/>
        <end position="279"/>
    </location>
</feature>
<keyword evidence="2" id="KW-0472">Membrane</keyword>
<dbReference type="EMBL" id="JAFIMR010000023">
    <property type="protein sequence ID" value="KAI1864607.1"/>
    <property type="molecule type" value="Genomic_DNA"/>
</dbReference>
<comment type="caution">
    <text evidence="3">The sequence shown here is derived from an EMBL/GenBank/DDBJ whole genome shotgun (WGS) entry which is preliminary data.</text>
</comment>
<sequence length="467" mass="51823">MSEEQPIEKPTPSDRALPHATEKKSLQQIGSIRGAAASRFPGPDQVILIKGRRGWANASGFRLEHNLSWGVGLLELANAGDFAANVWNDVPVPLFAAILMAFGGTLAGMICIFAFADAVKAWHNVCFLRFQHKGIKAEKIRCFAVGQPSGQLAITETITWRELRMETINRWAMDILMGVGAVLISIGTFMAIGGANPEVWLASNILSGYLGNAPIALFGLINAVWQVEVWRVNQAHRTAANKELQGSPCLQMIRRRCFDVQLYSIVNGSAAILGGVGSMLTPTFWWGYVILIPVIIFSFLSNIWYRKRVGYDRPHIDMKLKITTSELVDEFNRATGIRRTLNESPTAVLPLLVPQPQKLNDILDFLVDHGLFEAFCVNLVNEPSLAKSLVPATGDIRSRLQRDQLLELTVSQQSAAIQAASDFLSKEGLERFKHRERFLADYLGDHLSAICRAKKQRKRVMKSDNST</sequence>
<protein>
    <submittedName>
        <fullName evidence="3">Uncharacterized protein</fullName>
    </submittedName>
</protein>
<feature type="transmembrane region" description="Helical" evidence="2">
    <location>
        <begin position="205"/>
        <end position="225"/>
    </location>
</feature>
<proteinExistence type="predicted"/>
<dbReference type="Proteomes" id="UP000829685">
    <property type="component" value="Unassembled WGS sequence"/>
</dbReference>
<dbReference type="AlphaFoldDB" id="A0A9P9WI54"/>
<evidence type="ECO:0000256" key="1">
    <source>
        <dbReference type="SAM" id="MobiDB-lite"/>
    </source>
</evidence>
<feature type="transmembrane region" description="Helical" evidence="2">
    <location>
        <begin position="171"/>
        <end position="193"/>
    </location>
</feature>
<keyword evidence="2" id="KW-0812">Transmembrane</keyword>
<reference evidence="3" key="1">
    <citation type="submission" date="2021-03" db="EMBL/GenBank/DDBJ databases">
        <title>Revisited historic fungal species revealed as producer of novel bioactive compounds through whole genome sequencing and comparative genomics.</title>
        <authorList>
            <person name="Vignolle G.A."/>
            <person name="Hochenegger N."/>
            <person name="Mach R.L."/>
            <person name="Mach-Aigner A.R."/>
            <person name="Javad Rahimi M."/>
            <person name="Salim K.A."/>
            <person name="Chan C.M."/>
            <person name="Lim L.B.L."/>
            <person name="Cai F."/>
            <person name="Druzhinina I.S."/>
            <person name="U'Ren J.M."/>
            <person name="Derntl C."/>
        </authorList>
    </citation>
    <scope>NUCLEOTIDE SEQUENCE</scope>
    <source>
        <strain evidence="3">TUCIM 5799</strain>
    </source>
</reference>
<name>A0A9P9WI54_9PEZI</name>
<gene>
    <name evidence="3" type="ORF">JX265_008331</name>
</gene>
<evidence type="ECO:0000313" key="4">
    <source>
        <dbReference type="Proteomes" id="UP000829685"/>
    </source>
</evidence>
<feature type="region of interest" description="Disordered" evidence="1">
    <location>
        <begin position="1"/>
        <end position="22"/>
    </location>
</feature>
<accession>A0A9P9WI54</accession>
<keyword evidence="2" id="KW-1133">Transmembrane helix</keyword>
<keyword evidence="4" id="KW-1185">Reference proteome</keyword>
<feature type="transmembrane region" description="Helical" evidence="2">
    <location>
        <begin position="94"/>
        <end position="115"/>
    </location>
</feature>